<evidence type="ECO:0000259" key="2">
    <source>
        <dbReference type="Pfam" id="PF07731"/>
    </source>
</evidence>
<name>A0A915VK11_9BACT</name>
<feature type="domain" description="Plastocyanin-like" evidence="2">
    <location>
        <begin position="169"/>
        <end position="265"/>
    </location>
</feature>
<feature type="chain" id="PRO_5037939551" evidence="1">
    <location>
        <begin position="20"/>
        <end position="286"/>
    </location>
</feature>
<keyword evidence="1" id="KW-0732">Signal</keyword>
<gene>
    <name evidence="3" type="ORF">AsAng_0001360</name>
</gene>
<dbReference type="InterPro" id="IPR008972">
    <property type="entry name" value="Cupredoxin"/>
</dbReference>
<organism evidence="3 4">
    <name type="scientific">Aureispira anguillae</name>
    <dbReference type="NCBI Taxonomy" id="2864201"/>
    <lineage>
        <taxon>Bacteria</taxon>
        <taxon>Pseudomonadati</taxon>
        <taxon>Bacteroidota</taxon>
        <taxon>Saprospiria</taxon>
        <taxon>Saprospirales</taxon>
        <taxon>Saprospiraceae</taxon>
        <taxon>Aureispira</taxon>
    </lineage>
</organism>
<dbReference type="GO" id="GO:0005507">
    <property type="term" value="F:copper ion binding"/>
    <property type="evidence" value="ECO:0007669"/>
    <property type="project" value="InterPro"/>
</dbReference>
<dbReference type="Proteomes" id="UP001060919">
    <property type="component" value="Chromosome"/>
</dbReference>
<evidence type="ECO:0000313" key="4">
    <source>
        <dbReference type="Proteomes" id="UP001060919"/>
    </source>
</evidence>
<keyword evidence="4" id="KW-1185">Reference proteome</keyword>
<dbReference type="InterPro" id="IPR011706">
    <property type="entry name" value="Cu-oxidase_C"/>
</dbReference>
<dbReference type="GO" id="GO:0016491">
    <property type="term" value="F:oxidoreductase activity"/>
    <property type="evidence" value="ECO:0007669"/>
    <property type="project" value="InterPro"/>
</dbReference>
<evidence type="ECO:0000313" key="3">
    <source>
        <dbReference type="EMBL" id="BDS09438.1"/>
    </source>
</evidence>
<dbReference type="EMBL" id="AP026867">
    <property type="protein sequence ID" value="BDS09438.1"/>
    <property type="molecule type" value="Genomic_DNA"/>
</dbReference>
<dbReference type="Gene3D" id="2.60.40.420">
    <property type="entry name" value="Cupredoxins - blue copper proteins"/>
    <property type="match status" value="2"/>
</dbReference>
<dbReference type="Pfam" id="PF07731">
    <property type="entry name" value="Cu-oxidase_2"/>
    <property type="match status" value="1"/>
</dbReference>
<dbReference type="RefSeq" id="WP_264790830.1">
    <property type="nucleotide sequence ID" value="NZ_AP026867.1"/>
</dbReference>
<reference evidence="3" key="1">
    <citation type="submission" date="2022-09" db="EMBL/GenBank/DDBJ databases">
        <title>Aureispira anguillicida sp. nov., isolated from Leptocephalus of Japanese eel Anguilla japonica.</title>
        <authorList>
            <person name="Yuasa K."/>
            <person name="Mekata T."/>
            <person name="Ikunari K."/>
        </authorList>
    </citation>
    <scope>NUCLEOTIDE SEQUENCE</scope>
    <source>
        <strain evidence="3">EL160426</strain>
    </source>
</reference>
<sequence length="286" mass="32113">MRLIYYWCLLICLPTLAQATTVSETIYINRDSMETVLGEKFPYTAFNLSPSFEQRNALIELSVGDSLDLWVVNNDSISHQFAIKGTAIVPQNISAGDSVRVQALFATMGLFIYYDNLNYPENVYMGLAGGIYVKESNHAHFYWNIKEHQASWNTALANQGVVNWATYTPDYFTINGNSNPAINLDPTARITGQVGDTLLLSMVNTGQSIHSMHFHGYHVQIRYSSKFPHHVGRSKDTVPIYPMETLLLEIVPDKEGEYPVHDHNLVAVTANDIYPNGMFSTILITP</sequence>
<dbReference type="SUPFAM" id="SSF49503">
    <property type="entry name" value="Cupredoxins"/>
    <property type="match status" value="2"/>
</dbReference>
<proteinExistence type="predicted"/>
<dbReference type="KEGG" id="aup:AsAng_0001360"/>
<accession>A0A915VK11</accession>
<dbReference type="AlphaFoldDB" id="A0A915VK11"/>
<protein>
    <submittedName>
        <fullName evidence="3">Multicopper oxidase domain-containing protein</fullName>
    </submittedName>
</protein>
<evidence type="ECO:0000256" key="1">
    <source>
        <dbReference type="SAM" id="SignalP"/>
    </source>
</evidence>
<feature type="signal peptide" evidence="1">
    <location>
        <begin position="1"/>
        <end position="19"/>
    </location>
</feature>